<keyword evidence="5" id="KW-0804">Transcription</keyword>
<keyword evidence="3" id="KW-0731">Sigma factor</keyword>
<keyword evidence="4" id="KW-0238">DNA-binding</keyword>
<organism evidence="8 9">
    <name type="scientific">Micromonospora echinofusca</name>
    <dbReference type="NCBI Taxonomy" id="47858"/>
    <lineage>
        <taxon>Bacteria</taxon>
        <taxon>Bacillati</taxon>
        <taxon>Actinomycetota</taxon>
        <taxon>Actinomycetes</taxon>
        <taxon>Micromonosporales</taxon>
        <taxon>Micromonosporaceae</taxon>
        <taxon>Micromonospora</taxon>
    </lineage>
</organism>
<dbReference type="GO" id="GO:0016987">
    <property type="term" value="F:sigma factor activity"/>
    <property type="evidence" value="ECO:0007669"/>
    <property type="project" value="UniProtKB-KW"/>
</dbReference>
<dbReference type="PANTHER" id="PTHR43133">
    <property type="entry name" value="RNA POLYMERASE ECF-TYPE SIGMA FACTO"/>
    <property type="match status" value="1"/>
</dbReference>
<dbReference type="AlphaFoldDB" id="A0A1C5G2J5"/>
<dbReference type="SUPFAM" id="SSF88659">
    <property type="entry name" value="Sigma3 and sigma4 domains of RNA polymerase sigma factors"/>
    <property type="match status" value="1"/>
</dbReference>
<dbReference type="Pfam" id="PF08281">
    <property type="entry name" value="Sigma70_r4_2"/>
    <property type="match status" value="1"/>
</dbReference>
<dbReference type="Gene3D" id="1.10.10.10">
    <property type="entry name" value="Winged helix-like DNA-binding domain superfamily/Winged helix DNA-binding domain"/>
    <property type="match status" value="1"/>
</dbReference>
<sequence length="188" mass="20852">MTVTMGARANEPPPTVDARAAEGGTPITFDDFYHAHFRGVTAQLCAYTGDLGQAQDLAQEAFCRALARWDRLARYDDPVAWIRRVAWNLARSRWRRLRTARGHLLRQRRVETQVAGPTPDRVDIERALAALPANHRRAVVLHYLADMSVAQIAAQEGVAEGTVKSWLHRGRAALATLLDENPEGVGHA</sequence>
<dbReference type="EMBL" id="LT607733">
    <property type="protein sequence ID" value="SCG14059.1"/>
    <property type="molecule type" value="Genomic_DNA"/>
</dbReference>
<dbReference type="InterPro" id="IPR013249">
    <property type="entry name" value="RNA_pol_sigma70_r4_t2"/>
</dbReference>
<dbReference type="InterPro" id="IPR013325">
    <property type="entry name" value="RNA_pol_sigma_r2"/>
</dbReference>
<proteinExistence type="inferred from homology"/>
<protein>
    <submittedName>
        <fullName evidence="8">RNA polymerase sigma-70 factor, ECF subfamily</fullName>
    </submittedName>
</protein>
<name>A0A1C5G2J5_MICEH</name>
<dbReference type="InterPro" id="IPR039425">
    <property type="entry name" value="RNA_pol_sigma-70-like"/>
</dbReference>
<feature type="domain" description="RNA polymerase sigma factor 70 region 4 type 2" evidence="7">
    <location>
        <begin position="122"/>
        <end position="174"/>
    </location>
</feature>
<dbReference type="GO" id="GO:0003677">
    <property type="term" value="F:DNA binding"/>
    <property type="evidence" value="ECO:0007669"/>
    <property type="project" value="UniProtKB-KW"/>
</dbReference>
<evidence type="ECO:0000256" key="5">
    <source>
        <dbReference type="ARBA" id="ARBA00023163"/>
    </source>
</evidence>
<dbReference type="PANTHER" id="PTHR43133:SF50">
    <property type="entry name" value="ECF RNA POLYMERASE SIGMA FACTOR SIGM"/>
    <property type="match status" value="1"/>
</dbReference>
<dbReference type="InterPro" id="IPR013324">
    <property type="entry name" value="RNA_pol_sigma_r3/r4-like"/>
</dbReference>
<evidence type="ECO:0000259" key="6">
    <source>
        <dbReference type="Pfam" id="PF04542"/>
    </source>
</evidence>
<dbReference type="InterPro" id="IPR007627">
    <property type="entry name" value="RNA_pol_sigma70_r2"/>
</dbReference>
<keyword evidence="9" id="KW-1185">Reference proteome</keyword>
<evidence type="ECO:0000256" key="2">
    <source>
        <dbReference type="ARBA" id="ARBA00023015"/>
    </source>
</evidence>
<gene>
    <name evidence="8" type="ORF">GA0070610_0252</name>
</gene>
<feature type="domain" description="RNA polymerase sigma-70 region 2" evidence="6">
    <location>
        <begin position="33"/>
        <end position="98"/>
    </location>
</feature>
<evidence type="ECO:0000313" key="9">
    <source>
        <dbReference type="Proteomes" id="UP000198251"/>
    </source>
</evidence>
<dbReference type="SUPFAM" id="SSF88946">
    <property type="entry name" value="Sigma2 domain of RNA polymerase sigma factors"/>
    <property type="match status" value="1"/>
</dbReference>
<dbReference type="InterPro" id="IPR036388">
    <property type="entry name" value="WH-like_DNA-bd_sf"/>
</dbReference>
<evidence type="ECO:0000313" key="8">
    <source>
        <dbReference type="EMBL" id="SCG14059.1"/>
    </source>
</evidence>
<comment type="similarity">
    <text evidence="1">Belongs to the sigma-70 factor family. ECF subfamily.</text>
</comment>
<evidence type="ECO:0000256" key="1">
    <source>
        <dbReference type="ARBA" id="ARBA00010641"/>
    </source>
</evidence>
<evidence type="ECO:0000256" key="3">
    <source>
        <dbReference type="ARBA" id="ARBA00023082"/>
    </source>
</evidence>
<evidence type="ECO:0000256" key="4">
    <source>
        <dbReference type="ARBA" id="ARBA00023125"/>
    </source>
</evidence>
<dbReference type="Gene3D" id="1.10.1740.10">
    <property type="match status" value="1"/>
</dbReference>
<accession>A0A1C5G2J5</accession>
<dbReference type="NCBIfam" id="TIGR02937">
    <property type="entry name" value="sigma70-ECF"/>
    <property type="match status" value="1"/>
</dbReference>
<dbReference type="Pfam" id="PF04542">
    <property type="entry name" value="Sigma70_r2"/>
    <property type="match status" value="1"/>
</dbReference>
<reference evidence="8 9" key="1">
    <citation type="submission" date="2016-06" db="EMBL/GenBank/DDBJ databases">
        <authorList>
            <person name="Kjaerup R.B."/>
            <person name="Dalgaard T.S."/>
            <person name="Juul-Madsen H.R."/>
        </authorList>
    </citation>
    <scope>NUCLEOTIDE SEQUENCE [LARGE SCALE GENOMIC DNA]</scope>
    <source>
        <strain evidence="8 9">DSM 43913</strain>
    </source>
</reference>
<dbReference type="Proteomes" id="UP000198251">
    <property type="component" value="Chromosome I"/>
</dbReference>
<dbReference type="CDD" id="cd06171">
    <property type="entry name" value="Sigma70_r4"/>
    <property type="match status" value="1"/>
</dbReference>
<dbReference type="InterPro" id="IPR014284">
    <property type="entry name" value="RNA_pol_sigma-70_dom"/>
</dbReference>
<keyword evidence="2" id="KW-0805">Transcription regulation</keyword>
<evidence type="ECO:0000259" key="7">
    <source>
        <dbReference type="Pfam" id="PF08281"/>
    </source>
</evidence>
<dbReference type="GO" id="GO:0006352">
    <property type="term" value="P:DNA-templated transcription initiation"/>
    <property type="evidence" value="ECO:0007669"/>
    <property type="project" value="InterPro"/>
</dbReference>